<accession>A0A8H7ZC43</accession>
<name>A0A8H7ZC43_9ASCO</name>
<keyword evidence="3" id="KW-0812">Transmembrane</keyword>
<comment type="caution">
    <text evidence="4">The sequence shown here is derived from an EMBL/GenBank/DDBJ whole genome shotgun (WGS) entry which is preliminary data.</text>
</comment>
<proteinExistence type="predicted"/>
<dbReference type="AlphaFoldDB" id="A0A8H7ZC43"/>
<sequence>MIRELTVTEATQKPKYGLTMLILKSDIKFNESHIYKILQLQQSNVLHQHLYQRLTSSIDNVAALLYKEHKLSNLSLYPLTEIVAVSYFVADKFSCLFYEYTHWDIVKSESVLVTNKEDTQKATVNKVDRYNQIQSHKQESFNLGDPLPLTYLPSNQNKPKTSRFTSVNELPPAPAPAPAAAPEPITTSYSYLAPSKNINGESNFRIVNRAPSIRRTSQNRIEDRIRKKLTQLNQELDGIAYEVSDFELIDIKLDEVLDLINDLKSQKRDIQGDDDDDDDNSQVDELLKKLESAKAKANTQNSRIKSTSSWIRNNIYQSRYWLLTILVLIILFCTSSVLAADFKYRYCYYFC</sequence>
<feature type="transmembrane region" description="Helical" evidence="3">
    <location>
        <begin position="320"/>
        <end position="340"/>
    </location>
</feature>
<keyword evidence="5" id="KW-1185">Reference proteome</keyword>
<dbReference type="EMBL" id="JAEOAQ010000003">
    <property type="protein sequence ID" value="KAG5419127.1"/>
    <property type="molecule type" value="Genomic_DNA"/>
</dbReference>
<feature type="coiled-coil region" evidence="1">
    <location>
        <begin position="253"/>
        <end position="307"/>
    </location>
</feature>
<gene>
    <name evidence="4" type="ORF">I9W82_002894</name>
</gene>
<reference evidence="4 5" key="1">
    <citation type="submission" date="2020-12" db="EMBL/GenBank/DDBJ databases">
        <title>Effect of drift, selection, and recombination on the evolution of hybrid genomes in Candida yeast pathogens.</title>
        <authorList>
            <person name="Mixao V."/>
            <person name="Ksiezopolska E."/>
            <person name="Saus E."/>
            <person name="Boekhout T."/>
            <person name="Gacser A."/>
            <person name="Gabaldon T."/>
        </authorList>
    </citation>
    <scope>NUCLEOTIDE SEQUENCE [LARGE SCALE GENOMIC DNA]</scope>
    <source>
        <strain evidence="4 5">BP57</strain>
    </source>
</reference>
<organism evidence="4 5">
    <name type="scientific">Candida metapsilosis</name>
    <dbReference type="NCBI Taxonomy" id="273372"/>
    <lineage>
        <taxon>Eukaryota</taxon>
        <taxon>Fungi</taxon>
        <taxon>Dikarya</taxon>
        <taxon>Ascomycota</taxon>
        <taxon>Saccharomycotina</taxon>
        <taxon>Pichiomycetes</taxon>
        <taxon>Debaryomycetaceae</taxon>
        <taxon>Candida/Lodderomyces clade</taxon>
        <taxon>Candida</taxon>
    </lineage>
</organism>
<dbReference type="Pfam" id="PF19506">
    <property type="entry name" value="DUF6040"/>
    <property type="match status" value="1"/>
</dbReference>
<dbReference type="GeneID" id="93651523"/>
<dbReference type="RefSeq" id="XP_067548243.1">
    <property type="nucleotide sequence ID" value="XM_067691799.1"/>
</dbReference>
<evidence type="ECO:0000313" key="5">
    <source>
        <dbReference type="Proteomes" id="UP000669133"/>
    </source>
</evidence>
<feature type="region of interest" description="Disordered" evidence="2">
    <location>
        <begin position="154"/>
        <end position="181"/>
    </location>
</feature>
<evidence type="ECO:0000313" key="4">
    <source>
        <dbReference type="EMBL" id="KAG5419127.1"/>
    </source>
</evidence>
<dbReference type="OrthoDB" id="4023024at2759"/>
<evidence type="ECO:0000256" key="1">
    <source>
        <dbReference type="SAM" id="Coils"/>
    </source>
</evidence>
<dbReference type="Proteomes" id="UP000669133">
    <property type="component" value="Unassembled WGS sequence"/>
</dbReference>
<evidence type="ECO:0000256" key="2">
    <source>
        <dbReference type="SAM" id="MobiDB-lite"/>
    </source>
</evidence>
<keyword evidence="3" id="KW-1133">Transmembrane helix</keyword>
<evidence type="ECO:0000256" key="3">
    <source>
        <dbReference type="SAM" id="Phobius"/>
    </source>
</evidence>
<protein>
    <submittedName>
        <fullName evidence="4">Uncharacterized protein</fullName>
    </submittedName>
</protein>
<feature type="compositionally biased region" description="Pro residues" evidence="2">
    <location>
        <begin position="171"/>
        <end position="181"/>
    </location>
</feature>
<feature type="compositionally biased region" description="Polar residues" evidence="2">
    <location>
        <begin position="154"/>
        <end position="168"/>
    </location>
</feature>
<dbReference type="InterPro" id="IPR046103">
    <property type="entry name" value="DUF6040"/>
</dbReference>
<keyword evidence="3" id="KW-0472">Membrane</keyword>
<keyword evidence="1" id="KW-0175">Coiled coil</keyword>